<accession>A0A9K3IEP7</accession>
<reference evidence="1" key="1">
    <citation type="journal article" date="2017" name="Nature">
        <title>The sunflower genome provides insights into oil metabolism, flowering and Asterid evolution.</title>
        <authorList>
            <person name="Badouin H."/>
            <person name="Gouzy J."/>
            <person name="Grassa C.J."/>
            <person name="Murat F."/>
            <person name="Staton S.E."/>
            <person name="Cottret L."/>
            <person name="Lelandais-Briere C."/>
            <person name="Owens G.L."/>
            <person name="Carrere S."/>
            <person name="Mayjonade B."/>
            <person name="Legrand L."/>
            <person name="Gill N."/>
            <person name="Kane N.C."/>
            <person name="Bowers J.E."/>
            <person name="Hubner S."/>
            <person name="Bellec A."/>
            <person name="Berard A."/>
            <person name="Berges H."/>
            <person name="Blanchet N."/>
            <person name="Boniface M.C."/>
            <person name="Brunel D."/>
            <person name="Catrice O."/>
            <person name="Chaidir N."/>
            <person name="Claudel C."/>
            <person name="Donnadieu C."/>
            <person name="Faraut T."/>
            <person name="Fievet G."/>
            <person name="Helmstetter N."/>
            <person name="King M."/>
            <person name="Knapp S.J."/>
            <person name="Lai Z."/>
            <person name="Le Paslier M.C."/>
            <person name="Lippi Y."/>
            <person name="Lorenzon L."/>
            <person name="Mandel J.R."/>
            <person name="Marage G."/>
            <person name="Marchand G."/>
            <person name="Marquand E."/>
            <person name="Bret-Mestries E."/>
            <person name="Morien E."/>
            <person name="Nambeesan S."/>
            <person name="Nguyen T."/>
            <person name="Pegot-Espagnet P."/>
            <person name="Pouilly N."/>
            <person name="Raftis F."/>
            <person name="Sallet E."/>
            <person name="Schiex T."/>
            <person name="Thomas J."/>
            <person name="Vandecasteele C."/>
            <person name="Vares D."/>
            <person name="Vear F."/>
            <person name="Vautrin S."/>
            <person name="Crespi M."/>
            <person name="Mangin B."/>
            <person name="Burke J.M."/>
            <person name="Salse J."/>
            <person name="Munos S."/>
            <person name="Vincourt P."/>
            <person name="Rieseberg L.H."/>
            <person name="Langlade N.B."/>
        </authorList>
    </citation>
    <scope>NUCLEOTIDE SEQUENCE</scope>
    <source>
        <tissue evidence="1">Leaves</tissue>
    </source>
</reference>
<proteinExistence type="predicted"/>
<protein>
    <submittedName>
        <fullName evidence="1">Uncharacterized protein</fullName>
    </submittedName>
</protein>
<name>A0A9K3IEP7_HELAN</name>
<organism evidence="1 2">
    <name type="scientific">Helianthus annuus</name>
    <name type="common">Common sunflower</name>
    <dbReference type="NCBI Taxonomy" id="4232"/>
    <lineage>
        <taxon>Eukaryota</taxon>
        <taxon>Viridiplantae</taxon>
        <taxon>Streptophyta</taxon>
        <taxon>Embryophyta</taxon>
        <taxon>Tracheophyta</taxon>
        <taxon>Spermatophyta</taxon>
        <taxon>Magnoliopsida</taxon>
        <taxon>eudicotyledons</taxon>
        <taxon>Gunneridae</taxon>
        <taxon>Pentapetalae</taxon>
        <taxon>asterids</taxon>
        <taxon>campanulids</taxon>
        <taxon>Asterales</taxon>
        <taxon>Asteraceae</taxon>
        <taxon>Asteroideae</taxon>
        <taxon>Heliantheae alliance</taxon>
        <taxon>Heliantheae</taxon>
        <taxon>Helianthus</taxon>
    </lineage>
</organism>
<dbReference type="Proteomes" id="UP000215914">
    <property type="component" value="Unassembled WGS sequence"/>
</dbReference>
<dbReference type="AlphaFoldDB" id="A0A9K3IEP7"/>
<evidence type="ECO:0000313" key="1">
    <source>
        <dbReference type="EMBL" id="KAF5795549.1"/>
    </source>
</evidence>
<evidence type="ECO:0000313" key="2">
    <source>
        <dbReference type="Proteomes" id="UP000215914"/>
    </source>
</evidence>
<sequence length="88" mass="10272">MTPIIFVACTCLPTLNSHLHNLYFICKHKISYNKERSQEKQYGGWIRQSLYGSNPCQVTKGQNKLTQNNQIMANQVEHLRFPTGRKLY</sequence>
<dbReference type="Gramene" id="mRNA:HanXRQr2_Chr08g0340991">
    <property type="protein sequence ID" value="mRNA:HanXRQr2_Chr08g0340991"/>
    <property type="gene ID" value="HanXRQr2_Chr08g0340991"/>
</dbReference>
<dbReference type="EMBL" id="MNCJ02000323">
    <property type="protein sequence ID" value="KAF5795549.1"/>
    <property type="molecule type" value="Genomic_DNA"/>
</dbReference>
<reference evidence="1" key="2">
    <citation type="submission" date="2020-06" db="EMBL/GenBank/DDBJ databases">
        <title>Helianthus annuus Genome sequencing and assembly Release 2.</title>
        <authorList>
            <person name="Gouzy J."/>
            <person name="Langlade N."/>
            <person name="Munos S."/>
        </authorList>
    </citation>
    <scope>NUCLEOTIDE SEQUENCE</scope>
    <source>
        <tissue evidence="1">Leaves</tissue>
    </source>
</reference>
<comment type="caution">
    <text evidence="1">The sequence shown here is derived from an EMBL/GenBank/DDBJ whole genome shotgun (WGS) entry which is preliminary data.</text>
</comment>
<keyword evidence="2" id="KW-1185">Reference proteome</keyword>
<gene>
    <name evidence="1" type="ORF">HanXRQr2_Chr08g0340991</name>
</gene>